<proteinExistence type="predicted"/>
<organism evidence="6 7">
    <name type="scientific">Paenibacillus xylanivorans</name>
    <dbReference type="NCBI Taxonomy" id="1705561"/>
    <lineage>
        <taxon>Bacteria</taxon>
        <taxon>Bacillati</taxon>
        <taxon>Bacillota</taxon>
        <taxon>Bacilli</taxon>
        <taxon>Bacillales</taxon>
        <taxon>Paenibacillaceae</taxon>
        <taxon>Paenibacillus</taxon>
    </lineage>
</organism>
<feature type="transmembrane region" description="Helical" evidence="5">
    <location>
        <begin position="73"/>
        <end position="92"/>
    </location>
</feature>
<dbReference type="EMBL" id="LITU01000070">
    <property type="protein sequence ID" value="KOY14304.1"/>
    <property type="molecule type" value="Genomic_DNA"/>
</dbReference>
<sequence length="117" mass="12725">MNMALWIVQGILGVGFIFSGWMKAFQYEKAKKSWPWANEVSRGLVFFIGIMELVGVIGLIVPQATNIAPGLTPLAAIGLAIVVLLGAIFHIARKEYKQIGVNIVFLVLAVFVAIGRI</sequence>
<evidence type="ECO:0000256" key="2">
    <source>
        <dbReference type="ARBA" id="ARBA00022692"/>
    </source>
</evidence>
<gene>
    <name evidence="6" type="ORF">AMS66_20075</name>
</gene>
<evidence type="ECO:0000256" key="1">
    <source>
        <dbReference type="ARBA" id="ARBA00004141"/>
    </source>
</evidence>
<evidence type="ECO:0000256" key="4">
    <source>
        <dbReference type="ARBA" id="ARBA00023136"/>
    </source>
</evidence>
<dbReference type="Proteomes" id="UP000037688">
    <property type="component" value="Unassembled WGS sequence"/>
</dbReference>
<keyword evidence="7" id="KW-1185">Reference proteome</keyword>
<dbReference type="AlphaFoldDB" id="A0A0N0UH46"/>
<evidence type="ECO:0000256" key="3">
    <source>
        <dbReference type="ARBA" id="ARBA00022989"/>
    </source>
</evidence>
<reference evidence="6 7" key="1">
    <citation type="submission" date="2015-08" db="EMBL/GenBank/DDBJ databases">
        <title>Draft genome sequence of cellulolytic and xylanolytic Paenibacillus sp. A59, isolated from a decaying forest soil from Patagonia, Argentina.</title>
        <authorList>
            <person name="Ghio S."/>
            <person name="Caceres A.M."/>
            <person name="Talia P."/>
            <person name="Grasso D."/>
            <person name="Campos E."/>
        </authorList>
    </citation>
    <scope>NUCLEOTIDE SEQUENCE [LARGE SCALE GENOMIC DNA]</scope>
    <source>
        <strain evidence="6 7">A59</strain>
    </source>
</reference>
<evidence type="ECO:0000256" key="5">
    <source>
        <dbReference type="SAM" id="Phobius"/>
    </source>
</evidence>
<dbReference type="Pfam" id="PF13564">
    <property type="entry name" value="DoxX_2"/>
    <property type="match status" value="1"/>
</dbReference>
<accession>A0A0N0UH46</accession>
<dbReference type="RefSeq" id="WP_053782482.1">
    <property type="nucleotide sequence ID" value="NZ_LITU01000070.1"/>
</dbReference>
<keyword evidence="3 5" id="KW-1133">Transmembrane helix</keyword>
<dbReference type="GO" id="GO:0016020">
    <property type="term" value="C:membrane"/>
    <property type="evidence" value="ECO:0007669"/>
    <property type="project" value="UniProtKB-SubCell"/>
</dbReference>
<evidence type="ECO:0000313" key="7">
    <source>
        <dbReference type="Proteomes" id="UP000037688"/>
    </source>
</evidence>
<evidence type="ECO:0000313" key="6">
    <source>
        <dbReference type="EMBL" id="KOY14304.1"/>
    </source>
</evidence>
<dbReference type="InterPro" id="IPR032808">
    <property type="entry name" value="DoxX"/>
</dbReference>
<keyword evidence="4 5" id="KW-0472">Membrane</keyword>
<dbReference type="PATRIC" id="fig|1705561.3.peg.4182"/>
<keyword evidence="2 5" id="KW-0812">Transmembrane</keyword>
<feature type="transmembrane region" description="Helical" evidence="5">
    <location>
        <begin position="43"/>
        <end position="61"/>
    </location>
</feature>
<feature type="transmembrane region" description="Helical" evidence="5">
    <location>
        <begin position="6"/>
        <end position="22"/>
    </location>
</feature>
<comment type="subcellular location">
    <subcellularLocation>
        <location evidence="1">Membrane</location>
        <topology evidence="1">Multi-pass membrane protein</topology>
    </subcellularLocation>
</comment>
<protein>
    <submittedName>
        <fullName evidence="6">DoxX family protein</fullName>
    </submittedName>
</protein>
<feature type="transmembrane region" description="Helical" evidence="5">
    <location>
        <begin position="99"/>
        <end position="115"/>
    </location>
</feature>
<name>A0A0N0UH46_9BACL</name>
<dbReference type="OrthoDB" id="3385086at2"/>
<comment type="caution">
    <text evidence="6">The sequence shown here is derived from an EMBL/GenBank/DDBJ whole genome shotgun (WGS) entry which is preliminary data.</text>
</comment>